<dbReference type="EMBL" id="VSSQ01137211">
    <property type="protein sequence ID" value="MPN61091.1"/>
    <property type="molecule type" value="Genomic_DNA"/>
</dbReference>
<evidence type="ECO:0000313" key="1">
    <source>
        <dbReference type="EMBL" id="MPN61091.1"/>
    </source>
</evidence>
<organism evidence="1">
    <name type="scientific">bioreactor metagenome</name>
    <dbReference type="NCBI Taxonomy" id="1076179"/>
    <lineage>
        <taxon>unclassified sequences</taxon>
        <taxon>metagenomes</taxon>
        <taxon>ecological metagenomes</taxon>
    </lineage>
</organism>
<dbReference type="AlphaFoldDB" id="A0A645JBQ7"/>
<comment type="caution">
    <text evidence="1">The sequence shown here is derived from an EMBL/GenBank/DDBJ whole genome shotgun (WGS) entry which is preliminary data.</text>
</comment>
<accession>A0A645JBQ7</accession>
<sequence length="92" mass="10763">MKVVYKNFSLGAIEENISNLIKECEIWGDLDLSYEEYEILSQKIFDAANEKSGILQMQKSYPLVNITHVVNLVIHEEYEDFWKTYSEKLGLI</sequence>
<protein>
    <submittedName>
        <fullName evidence="1">Uncharacterized protein</fullName>
    </submittedName>
</protein>
<name>A0A645JBQ7_9ZZZZ</name>
<gene>
    <name evidence="1" type="ORF">SDC9_208825</name>
</gene>
<reference evidence="1" key="1">
    <citation type="submission" date="2019-08" db="EMBL/GenBank/DDBJ databases">
        <authorList>
            <person name="Kucharzyk K."/>
            <person name="Murdoch R.W."/>
            <person name="Higgins S."/>
            <person name="Loffler F."/>
        </authorList>
    </citation>
    <scope>NUCLEOTIDE SEQUENCE</scope>
</reference>
<proteinExistence type="predicted"/>